<dbReference type="InterPro" id="IPR036259">
    <property type="entry name" value="MFS_trans_sf"/>
</dbReference>
<keyword evidence="6" id="KW-1185">Reference proteome</keyword>
<feature type="transmembrane region" description="Helical" evidence="3">
    <location>
        <begin position="625"/>
        <end position="643"/>
    </location>
</feature>
<dbReference type="PANTHER" id="PTHR11360">
    <property type="entry name" value="MONOCARBOXYLATE TRANSPORTER"/>
    <property type="match status" value="1"/>
</dbReference>
<comment type="caution">
    <text evidence="5">The sequence shown here is derived from an EMBL/GenBank/DDBJ whole genome shotgun (WGS) entry which is preliminary data.</text>
</comment>
<feature type="transmembrane region" description="Helical" evidence="3">
    <location>
        <begin position="594"/>
        <end position="613"/>
    </location>
</feature>
<proteinExistence type="predicted"/>
<protein>
    <recommendedName>
        <fullName evidence="4">Major facilitator superfamily (MFS) profile domain-containing protein</fullName>
    </recommendedName>
</protein>
<dbReference type="Proteomes" id="UP001283361">
    <property type="component" value="Unassembled WGS sequence"/>
</dbReference>
<dbReference type="Pfam" id="PF07690">
    <property type="entry name" value="MFS_1"/>
    <property type="match status" value="2"/>
</dbReference>
<keyword evidence="3" id="KW-0472">Membrane</keyword>
<dbReference type="GO" id="GO:0008028">
    <property type="term" value="F:monocarboxylic acid transmembrane transporter activity"/>
    <property type="evidence" value="ECO:0007669"/>
    <property type="project" value="TreeGrafter"/>
</dbReference>
<feature type="transmembrane region" description="Helical" evidence="3">
    <location>
        <begin position="461"/>
        <end position="482"/>
    </location>
</feature>
<gene>
    <name evidence="5" type="ORF">RRG08_063670</name>
</gene>
<evidence type="ECO:0000256" key="3">
    <source>
        <dbReference type="SAM" id="Phobius"/>
    </source>
</evidence>
<keyword evidence="3" id="KW-0812">Transmembrane</keyword>
<feature type="region of interest" description="Disordered" evidence="2">
    <location>
        <begin position="194"/>
        <end position="224"/>
    </location>
</feature>
<feature type="transmembrane region" description="Helical" evidence="3">
    <location>
        <begin position="502"/>
        <end position="528"/>
    </location>
</feature>
<dbReference type="PROSITE" id="PS50850">
    <property type="entry name" value="MFS"/>
    <property type="match status" value="2"/>
</dbReference>
<feature type="transmembrane region" description="Helical" evidence="3">
    <location>
        <begin position="535"/>
        <end position="553"/>
    </location>
</feature>
<dbReference type="InterPro" id="IPR011701">
    <property type="entry name" value="MFS"/>
</dbReference>
<feature type="transmembrane region" description="Helical" evidence="3">
    <location>
        <begin position="7"/>
        <end position="33"/>
    </location>
</feature>
<dbReference type="AlphaFoldDB" id="A0AAE1DCQ7"/>
<feature type="transmembrane region" description="Helical" evidence="3">
    <location>
        <begin position="39"/>
        <end position="59"/>
    </location>
</feature>
<evidence type="ECO:0000259" key="4">
    <source>
        <dbReference type="PROSITE" id="PS50850"/>
    </source>
</evidence>
<accession>A0AAE1DCQ7</accession>
<feature type="transmembrane region" description="Helical" evidence="3">
    <location>
        <begin position="71"/>
        <end position="90"/>
    </location>
</feature>
<feature type="transmembrane region" description="Helical" evidence="3">
    <location>
        <begin position="559"/>
        <end position="582"/>
    </location>
</feature>
<name>A0AAE1DCQ7_9GAST</name>
<keyword evidence="3" id="KW-1133">Transmembrane helix</keyword>
<feature type="domain" description="Major facilitator superfamily (MFS) profile" evidence="4">
    <location>
        <begin position="461"/>
        <end position="680"/>
    </location>
</feature>
<reference evidence="5" key="1">
    <citation type="journal article" date="2023" name="G3 (Bethesda)">
        <title>A reference genome for the long-term kleptoplast-retaining sea slug Elysia crispata morphotype clarki.</title>
        <authorList>
            <person name="Eastman K.E."/>
            <person name="Pendleton A.L."/>
            <person name="Shaikh M.A."/>
            <person name="Suttiyut T."/>
            <person name="Ogas R."/>
            <person name="Tomko P."/>
            <person name="Gavelis G."/>
            <person name="Widhalm J.R."/>
            <person name="Wisecaver J.H."/>
        </authorList>
    </citation>
    <scope>NUCLEOTIDE SEQUENCE</scope>
    <source>
        <strain evidence="5">ECLA1</strain>
    </source>
</reference>
<sequence>MEGGVWGIVIIISAFMIQFLAFGTTATIGVYNIELLEYFPGSTIGVSLIASLNYGIFLGSGPIVSFLMTRFSYRKIAIFGSALVVLGLLGMPLLPYIPTMCICFGVLAGFGSCCAYIPSHVLSGMYYDKNRSLATGVATSGSGLGGAVMPVVAGLLIEIYSWKGSLIVVAALCLHMFIFSALLRMPKPVKEDVAKDLEDSPSASMLASREGLESKSEPRCKNAADFTSSDSCRAEVDKELKPLISEVGKSEAPNLKPLLSEVSGGESVGKERLLGMKYGKLEDSLGIHRENNIVPQEGNSLEAISITSDKRLEVNGKKNKSMLPSKGPLLSLSNKPFRGLNGKSATFSLEDISLRSRSHTVVSMETGHDKRHGHLRLGTSNTDNHLHPHGRGLSHSLSSLHSVGTTRGSYLLVLDTQDDIASTDKVQTGLNNDEIKEDEANEEYQVPTKAKQKGPKSARHIYIFTHYGFNIYFFSNIMWNAACSIVSSFAPEYLRSQGLTSMEAAVLLGAFGFGCFVGGVLGGILGNVSWINRQVLYTLANIFMGGVLIAFPSMGHRDLYLICLLVSGLAFGIILGLLIIVLTDLIGVESLSNGLGYLMLSNGIGTFIGPPLAGILKEATGGFESGIILSGVLCVCGGLIMLLMPCRDMFQKLCVNCCSWFKKPQTQDAIVLGGSELASC</sequence>
<evidence type="ECO:0000313" key="6">
    <source>
        <dbReference type="Proteomes" id="UP001283361"/>
    </source>
</evidence>
<evidence type="ECO:0000256" key="1">
    <source>
        <dbReference type="ARBA" id="ARBA00004141"/>
    </source>
</evidence>
<feature type="transmembrane region" description="Helical" evidence="3">
    <location>
        <begin position="166"/>
        <end position="183"/>
    </location>
</feature>
<dbReference type="SUPFAM" id="SSF103473">
    <property type="entry name" value="MFS general substrate transporter"/>
    <property type="match status" value="1"/>
</dbReference>
<feature type="compositionally biased region" description="Basic and acidic residues" evidence="2">
    <location>
        <begin position="210"/>
        <end position="222"/>
    </location>
</feature>
<dbReference type="Gene3D" id="1.20.1250.20">
    <property type="entry name" value="MFS general substrate transporter like domains"/>
    <property type="match status" value="2"/>
</dbReference>
<feature type="transmembrane region" description="Helical" evidence="3">
    <location>
        <begin position="137"/>
        <end position="160"/>
    </location>
</feature>
<dbReference type="PANTHER" id="PTHR11360:SF284">
    <property type="entry name" value="EG:103B4.3 PROTEIN-RELATED"/>
    <property type="match status" value="1"/>
</dbReference>
<dbReference type="EMBL" id="JAWDGP010004279">
    <property type="protein sequence ID" value="KAK3765632.1"/>
    <property type="molecule type" value="Genomic_DNA"/>
</dbReference>
<feature type="transmembrane region" description="Helical" evidence="3">
    <location>
        <begin position="96"/>
        <end position="117"/>
    </location>
</feature>
<organism evidence="5 6">
    <name type="scientific">Elysia crispata</name>
    <name type="common">lettuce slug</name>
    <dbReference type="NCBI Taxonomy" id="231223"/>
    <lineage>
        <taxon>Eukaryota</taxon>
        <taxon>Metazoa</taxon>
        <taxon>Spiralia</taxon>
        <taxon>Lophotrochozoa</taxon>
        <taxon>Mollusca</taxon>
        <taxon>Gastropoda</taxon>
        <taxon>Heterobranchia</taxon>
        <taxon>Euthyneura</taxon>
        <taxon>Panpulmonata</taxon>
        <taxon>Sacoglossa</taxon>
        <taxon>Placobranchoidea</taxon>
        <taxon>Plakobranchidae</taxon>
        <taxon>Elysia</taxon>
    </lineage>
</organism>
<dbReference type="GO" id="GO:0016020">
    <property type="term" value="C:membrane"/>
    <property type="evidence" value="ECO:0007669"/>
    <property type="project" value="UniProtKB-SubCell"/>
</dbReference>
<comment type="subcellular location">
    <subcellularLocation>
        <location evidence="1">Membrane</location>
        <topology evidence="1">Multi-pass membrane protein</topology>
    </subcellularLocation>
</comment>
<dbReference type="InterPro" id="IPR020846">
    <property type="entry name" value="MFS_dom"/>
</dbReference>
<evidence type="ECO:0000313" key="5">
    <source>
        <dbReference type="EMBL" id="KAK3765632.1"/>
    </source>
</evidence>
<feature type="domain" description="Major facilitator superfamily (MFS) profile" evidence="4">
    <location>
        <begin position="1"/>
        <end position="188"/>
    </location>
</feature>
<evidence type="ECO:0000256" key="2">
    <source>
        <dbReference type="SAM" id="MobiDB-lite"/>
    </source>
</evidence>
<dbReference type="InterPro" id="IPR050327">
    <property type="entry name" value="Proton-linked_MCT"/>
</dbReference>